<feature type="domain" description="PAC" evidence="6">
    <location>
        <begin position="383"/>
        <end position="435"/>
    </location>
</feature>
<dbReference type="SUPFAM" id="SSF55073">
    <property type="entry name" value="Nucleotide cyclase"/>
    <property type="match status" value="1"/>
</dbReference>
<dbReference type="Pfam" id="PF08447">
    <property type="entry name" value="PAS_3"/>
    <property type="match status" value="1"/>
</dbReference>
<dbReference type="SUPFAM" id="SSF55781">
    <property type="entry name" value="GAF domain-like"/>
    <property type="match status" value="1"/>
</dbReference>
<feature type="domain" description="Response regulatory" evidence="5">
    <location>
        <begin position="18"/>
        <end position="156"/>
    </location>
</feature>
<dbReference type="InterPro" id="IPR000014">
    <property type="entry name" value="PAS"/>
</dbReference>
<dbReference type="SUPFAM" id="SSF55785">
    <property type="entry name" value="PYP-like sensor domain (PAS domain)"/>
    <property type="match status" value="1"/>
</dbReference>
<dbReference type="Pfam" id="PF01590">
    <property type="entry name" value="GAF"/>
    <property type="match status" value="1"/>
</dbReference>
<dbReference type="AlphaFoldDB" id="A0A1W6SSY8"/>
<sequence>MHLVFCEFDTTAGFRIMKILYLEDNAQDADLVRIELRKRAPDIQLEVVSTLAEALARLERFREIYGTSLETAGVALANGDIPARYDLVLTDLNLPDGSGKTLLDHVRGEHLPLPVVVLTSSGSEETLVALLSGGADDYVIKRSNFLETLALVLRAALDKFQTETFRRATTLRVLYVEPNAYDIDLTKRELASIAPHLHIESLQTAEQVLHCFSVPNPKFVTDVLLLDYRLPGASATDVIKELRQVRGLDLPIILVTEQGDEEIARQSLKLGAADYVVKSSGYLQRLPTVIENVWLRAESARRERVLLEERTRLALATGAAAIGIWEWNTATGEIIWDDHMYEIYGVPRECTMNYEVWKSYVHPDDLAEQEVKLRRIVAEKGREHLDFRILRAHETVRYLHVAQTVTWGTNDKELKVVGTNIDITERKQAELAIRQHARQQGLIAAFGQQALASTDLEELWNQVATVASQGLNIDFCKILLMTLDGRSFILKAGSGWQDGWIGRQICTVDENTQNRFALLSGEPVIVEDFRTETRFTPSEILRTHDIRSGVGVLISGTDGPSGILGAYSRDTLRFTPASISFLQSLANVLAAAINRKNAEERLTYLAQFDPLTGLPNRSLFLDRLGQVMEQAQRNHGRIGVVFADLDRFKIVNDTMGHSTGDALLVQVAQRLQQCVRSGDTVARLGGDEFAFILSSLAQAEDATVVAEKVIAALSLPFELESQEIYISASLGISIYPGDGTDADGLLRNADTAMFQAKEHGPAIYQFYLPQMNERAVARLKLETQLRGALARREFVLHYQPKVSLSNGKITGFEALLRWRHPALGLVPPFQFISVLEDTGLIVPVGEWVVLTVCEQIGKWQNQGLVPHPVSINLSARQFQQQDLDAVIGKTLEITGINPRLLEFELTESVLMKEAETAANALQNLKAFGVKISMDDFGTGYSSLAYLKRFPLDVLKIDRTFIRDVTTDPDDATITVAMIKLAHSLELEVVAEGVETKEQLDFLILHGCDEMQGYYFSRPLPLEGASQVLMNGHQLLMN</sequence>
<dbReference type="Gene3D" id="3.30.450.40">
    <property type="match status" value="1"/>
</dbReference>
<evidence type="ECO:0000256" key="2">
    <source>
        <dbReference type="ARBA" id="ARBA00022777"/>
    </source>
</evidence>
<evidence type="ECO:0000313" key="9">
    <source>
        <dbReference type="EMBL" id="ARO88906.1"/>
    </source>
</evidence>
<dbReference type="InterPro" id="IPR013655">
    <property type="entry name" value="PAS_fold_3"/>
</dbReference>
<dbReference type="PROSITE" id="PS50110">
    <property type="entry name" value="RESPONSE_REGULATORY"/>
    <property type="match status" value="2"/>
</dbReference>
<comment type="catalytic activity">
    <reaction evidence="3">
        <text>3',3'-c-di-GMP + H2O = 5'-phosphoguanylyl(3'-&gt;5')guanosine + H(+)</text>
        <dbReference type="Rhea" id="RHEA:24902"/>
        <dbReference type="ChEBI" id="CHEBI:15377"/>
        <dbReference type="ChEBI" id="CHEBI:15378"/>
        <dbReference type="ChEBI" id="CHEBI:58754"/>
        <dbReference type="ChEBI" id="CHEBI:58805"/>
        <dbReference type="EC" id="3.1.4.52"/>
    </reaction>
    <physiologicalReaction direction="left-to-right" evidence="3">
        <dbReference type="Rhea" id="RHEA:24903"/>
    </physiologicalReaction>
</comment>
<proteinExistence type="predicted"/>
<evidence type="ECO:0000313" key="10">
    <source>
        <dbReference type="Proteomes" id="UP000012179"/>
    </source>
</evidence>
<evidence type="ECO:0000259" key="5">
    <source>
        <dbReference type="PROSITE" id="PS50110"/>
    </source>
</evidence>
<dbReference type="SUPFAM" id="SSF141868">
    <property type="entry name" value="EAL domain-like"/>
    <property type="match status" value="1"/>
</dbReference>
<dbReference type="FunFam" id="3.30.70.270:FF:000001">
    <property type="entry name" value="Diguanylate cyclase domain protein"/>
    <property type="match status" value="1"/>
</dbReference>
<dbReference type="InterPro" id="IPR001633">
    <property type="entry name" value="EAL_dom"/>
</dbReference>
<dbReference type="eggNOG" id="COG5001">
    <property type="taxonomic scope" value="Bacteria"/>
</dbReference>
<dbReference type="Pfam" id="PF00072">
    <property type="entry name" value="Response_reg"/>
    <property type="match status" value="2"/>
</dbReference>
<dbReference type="InterPro" id="IPR001789">
    <property type="entry name" value="Sig_transdc_resp-reg_receiver"/>
</dbReference>
<protein>
    <submittedName>
        <fullName evidence="9">Diguanylate cyclase</fullName>
    </submittedName>
</protein>
<dbReference type="InterPro" id="IPR000160">
    <property type="entry name" value="GGDEF_dom"/>
</dbReference>
<dbReference type="CDD" id="cd01949">
    <property type="entry name" value="GGDEF"/>
    <property type="match status" value="1"/>
</dbReference>
<dbReference type="CDD" id="cd01948">
    <property type="entry name" value="EAL"/>
    <property type="match status" value="1"/>
</dbReference>
<dbReference type="InterPro" id="IPR011006">
    <property type="entry name" value="CheY-like_superfamily"/>
</dbReference>
<dbReference type="InterPro" id="IPR029787">
    <property type="entry name" value="Nucleotide_cyclase"/>
</dbReference>
<dbReference type="InterPro" id="IPR043128">
    <property type="entry name" value="Rev_trsase/Diguanyl_cyclase"/>
</dbReference>
<dbReference type="PROSITE" id="PS50113">
    <property type="entry name" value="PAC"/>
    <property type="match status" value="1"/>
</dbReference>
<keyword evidence="10" id="KW-1185">Reference proteome</keyword>
<keyword evidence="2" id="KW-0418">Kinase</keyword>
<keyword evidence="4" id="KW-0597">Phosphoprotein</keyword>
<feature type="domain" description="EAL" evidence="7">
    <location>
        <begin position="778"/>
        <end position="1032"/>
    </location>
</feature>
<dbReference type="GO" id="GO:0071111">
    <property type="term" value="F:cyclic-guanylate-specific phosphodiesterase activity"/>
    <property type="evidence" value="ECO:0007669"/>
    <property type="project" value="UniProtKB-EC"/>
</dbReference>
<dbReference type="PANTHER" id="PTHR44757:SF2">
    <property type="entry name" value="BIOFILM ARCHITECTURE MAINTENANCE PROTEIN MBAA"/>
    <property type="match status" value="1"/>
</dbReference>
<dbReference type="SMART" id="SM00267">
    <property type="entry name" value="GGDEF"/>
    <property type="match status" value="1"/>
</dbReference>
<dbReference type="SMART" id="SM00052">
    <property type="entry name" value="EAL"/>
    <property type="match status" value="1"/>
</dbReference>
<dbReference type="Gene3D" id="3.40.50.2300">
    <property type="match status" value="2"/>
</dbReference>
<accession>A0A1W6SSY8</accession>
<feature type="modified residue" description="4-aspartylphosphate" evidence="4">
    <location>
        <position position="91"/>
    </location>
</feature>
<dbReference type="KEGG" id="nlc:EBAPG3_014645"/>
<keyword evidence="1" id="KW-0808">Transferase</keyword>
<dbReference type="InterPro" id="IPR029016">
    <property type="entry name" value="GAF-like_dom_sf"/>
</dbReference>
<evidence type="ECO:0000256" key="1">
    <source>
        <dbReference type="ARBA" id="ARBA00022679"/>
    </source>
</evidence>
<dbReference type="Pfam" id="PF00563">
    <property type="entry name" value="EAL"/>
    <property type="match status" value="1"/>
</dbReference>
<dbReference type="PANTHER" id="PTHR44757">
    <property type="entry name" value="DIGUANYLATE CYCLASE DGCP"/>
    <property type="match status" value="1"/>
</dbReference>
<reference evidence="9 10" key="1">
    <citation type="journal article" date="2015" name="Int. J. Syst. Evol. Microbiol.">
        <title>Nitrosospira lacus sp. nov., a psychrotolerant, ammonia-oxidizing bacterium from sandy lake sediment.</title>
        <authorList>
            <person name="Urakawa H."/>
            <person name="Garcia J.C."/>
            <person name="Nielsen J.L."/>
            <person name="Le V.Q."/>
            <person name="Kozlowski J.A."/>
            <person name="Stein L.Y."/>
            <person name="Lim C.K."/>
            <person name="Pommerening-Roser A."/>
            <person name="Martens-Habbena W."/>
            <person name="Stahl D.A."/>
            <person name="Klotz M.G."/>
        </authorList>
    </citation>
    <scope>NUCLEOTIDE SEQUENCE [LARGE SCALE GENOMIC DNA]</scope>
    <source>
        <strain evidence="9 10">APG3</strain>
    </source>
</reference>
<dbReference type="PROSITE" id="PS50883">
    <property type="entry name" value="EAL"/>
    <property type="match status" value="1"/>
</dbReference>
<dbReference type="NCBIfam" id="TIGR00229">
    <property type="entry name" value="sensory_box"/>
    <property type="match status" value="1"/>
</dbReference>
<dbReference type="InterPro" id="IPR000700">
    <property type="entry name" value="PAS-assoc_C"/>
</dbReference>
<evidence type="ECO:0000256" key="4">
    <source>
        <dbReference type="PROSITE-ProRule" id="PRU00169"/>
    </source>
</evidence>
<dbReference type="SMART" id="SM00448">
    <property type="entry name" value="REC"/>
    <property type="match status" value="2"/>
</dbReference>
<dbReference type="EMBL" id="CP021106">
    <property type="protein sequence ID" value="ARO88906.1"/>
    <property type="molecule type" value="Genomic_DNA"/>
</dbReference>
<feature type="modified residue" description="4-aspartylphosphate" evidence="4">
    <location>
        <position position="227"/>
    </location>
</feature>
<dbReference type="GO" id="GO:0000160">
    <property type="term" value="P:phosphorelay signal transduction system"/>
    <property type="evidence" value="ECO:0007669"/>
    <property type="project" value="InterPro"/>
</dbReference>
<evidence type="ECO:0000259" key="7">
    <source>
        <dbReference type="PROSITE" id="PS50883"/>
    </source>
</evidence>
<dbReference type="Pfam" id="PF00990">
    <property type="entry name" value="GGDEF"/>
    <property type="match status" value="1"/>
</dbReference>
<dbReference type="NCBIfam" id="TIGR00254">
    <property type="entry name" value="GGDEF"/>
    <property type="match status" value="1"/>
</dbReference>
<dbReference type="CDD" id="cd00156">
    <property type="entry name" value="REC"/>
    <property type="match status" value="2"/>
</dbReference>
<dbReference type="GO" id="GO:0071732">
    <property type="term" value="P:cellular response to nitric oxide"/>
    <property type="evidence" value="ECO:0007669"/>
    <property type="project" value="UniProtKB-ARBA"/>
</dbReference>
<dbReference type="Gene3D" id="3.30.70.270">
    <property type="match status" value="1"/>
</dbReference>
<evidence type="ECO:0000259" key="6">
    <source>
        <dbReference type="PROSITE" id="PS50113"/>
    </source>
</evidence>
<dbReference type="Gene3D" id="2.10.70.100">
    <property type="match status" value="1"/>
</dbReference>
<dbReference type="InterPro" id="IPR035965">
    <property type="entry name" value="PAS-like_dom_sf"/>
</dbReference>
<dbReference type="SMART" id="SM00065">
    <property type="entry name" value="GAF"/>
    <property type="match status" value="1"/>
</dbReference>
<evidence type="ECO:0000256" key="3">
    <source>
        <dbReference type="ARBA" id="ARBA00051114"/>
    </source>
</evidence>
<feature type="domain" description="GGDEF" evidence="8">
    <location>
        <begin position="636"/>
        <end position="769"/>
    </location>
</feature>
<dbReference type="Gene3D" id="3.30.450.20">
    <property type="entry name" value="PAS domain"/>
    <property type="match status" value="1"/>
</dbReference>
<evidence type="ECO:0000259" key="8">
    <source>
        <dbReference type="PROSITE" id="PS50887"/>
    </source>
</evidence>
<dbReference type="FunFam" id="3.20.20.450:FF:000001">
    <property type="entry name" value="Cyclic di-GMP phosphodiesterase yahA"/>
    <property type="match status" value="1"/>
</dbReference>
<dbReference type="InterPro" id="IPR003018">
    <property type="entry name" value="GAF"/>
</dbReference>
<dbReference type="SUPFAM" id="SSF52172">
    <property type="entry name" value="CheY-like"/>
    <property type="match status" value="2"/>
</dbReference>
<dbReference type="InterPro" id="IPR052155">
    <property type="entry name" value="Biofilm_reg_signaling"/>
</dbReference>
<gene>
    <name evidence="9" type="ORF">EBAPG3_014645</name>
</gene>
<dbReference type="InterPro" id="IPR035919">
    <property type="entry name" value="EAL_sf"/>
</dbReference>
<dbReference type="Proteomes" id="UP000012179">
    <property type="component" value="Chromosome"/>
</dbReference>
<dbReference type="GO" id="GO:0016301">
    <property type="term" value="F:kinase activity"/>
    <property type="evidence" value="ECO:0007669"/>
    <property type="project" value="UniProtKB-KW"/>
</dbReference>
<feature type="domain" description="Response regulatory" evidence="5">
    <location>
        <begin position="172"/>
        <end position="293"/>
    </location>
</feature>
<organism evidence="9 10">
    <name type="scientific">Nitrosospira lacus</name>
    <dbReference type="NCBI Taxonomy" id="1288494"/>
    <lineage>
        <taxon>Bacteria</taxon>
        <taxon>Pseudomonadati</taxon>
        <taxon>Pseudomonadota</taxon>
        <taxon>Betaproteobacteria</taxon>
        <taxon>Nitrosomonadales</taxon>
        <taxon>Nitrosomonadaceae</taxon>
        <taxon>Nitrosospira</taxon>
    </lineage>
</organism>
<dbReference type="Gene3D" id="3.20.20.450">
    <property type="entry name" value="EAL domain"/>
    <property type="match status" value="1"/>
</dbReference>
<name>A0A1W6SSY8_9PROT</name>
<dbReference type="PROSITE" id="PS50887">
    <property type="entry name" value="GGDEF"/>
    <property type="match status" value="1"/>
</dbReference>